<accession>A0ABN8DP97</accession>
<evidence type="ECO:0000313" key="2">
    <source>
        <dbReference type="Proteomes" id="UP000838160"/>
    </source>
</evidence>
<name>A0ABN8DP97_9VIBR</name>
<dbReference type="EMBL" id="CAKLCM010000003">
    <property type="protein sequence ID" value="CAH0529778.1"/>
    <property type="molecule type" value="Genomic_DNA"/>
</dbReference>
<keyword evidence="2" id="KW-1185">Reference proteome</keyword>
<reference evidence="1" key="1">
    <citation type="submission" date="2021-12" db="EMBL/GenBank/DDBJ databases">
        <authorList>
            <person name="Rodrigo-Torres L."/>
            <person name="Arahal R. D."/>
            <person name="Lucena T."/>
        </authorList>
    </citation>
    <scope>NUCLEOTIDE SEQUENCE</scope>
    <source>
        <strain evidence="1">CECT 8226</strain>
    </source>
</reference>
<sequence length="40" mass="4670">MYIPVPTRAYLIYPGETINLNYYMCEPMVLIYPIKMGILA</sequence>
<protein>
    <submittedName>
        <fullName evidence="1">Uncharacterized protein</fullName>
    </submittedName>
</protein>
<proteinExistence type="predicted"/>
<organism evidence="1 2">
    <name type="scientific">Vibrio hippocampi</name>
    <dbReference type="NCBI Taxonomy" id="654686"/>
    <lineage>
        <taxon>Bacteria</taxon>
        <taxon>Pseudomonadati</taxon>
        <taxon>Pseudomonadota</taxon>
        <taxon>Gammaproteobacteria</taxon>
        <taxon>Vibrionales</taxon>
        <taxon>Vibrionaceae</taxon>
        <taxon>Vibrio</taxon>
    </lineage>
</organism>
<evidence type="ECO:0000313" key="1">
    <source>
        <dbReference type="EMBL" id="CAH0529778.1"/>
    </source>
</evidence>
<dbReference type="Proteomes" id="UP000838160">
    <property type="component" value="Unassembled WGS sequence"/>
</dbReference>
<gene>
    <name evidence="1" type="ORF">VHP8226_03534</name>
</gene>
<comment type="caution">
    <text evidence="1">The sequence shown here is derived from an EMBL/GenBank/DDBJ whole genome shotgun (WGS) entry which is preliminary data.</text>
</comment>